<keyword evidence="8 10" id="KW-0570">Pentose shunt</keyword>
<dbReference type="UniPathway" id="UPA00115">
    <property type="reaction ID" value="UER00410"/>
</dbReference>
<evidence type="ECO:0000256" key="4">
    <source>
        <dbReference type="ARBA" id="ARBA00013011"/>
    </source>
</evidence>
<evidence type="ECO:0000256" key="11">
    <source>
        <dbReference type="PIRSR" id="PIRSR000109-1"/>
    </source>
</evidence>
<name>A0A5C5XZ67_9BACT</name>
<evidence type="ECO:0000256" key="10">
    <source>
        <dbReference type="PIRNR" id="PIRNR000109"/>
    </source>
</evidence>
<dbReference type="GO" id="GO:0006098">
    <property type="term" value="P:pentose-phosphate shunt"/>
    <property type="evidence" value="ECO:0007669"/>
    <property type="project" value="UniProtKB-UniPathway"/>
</dbReference>
<keyword evidence="10 14" id="KW-0521">NADP</keyword>
<keyword evidence="6 10" id="KW-0560">Oxidoreductase</keyword>
<dbReference type="InterPro" id="IPR013328">
    <property type="entry name" value="6PGD_dom2"/>
</dbReference>
<dbReference type="Gene3D" id="1.10.1040.10">
    <property type="entry name" value="N-(1-d-carboxylethyl)-l-norvaline Dehydrogenase, domain 2"/>
    <property type="match status" value="1"/>
</dbReference>
<feature type="binding site" description="in other chain" evidence="12">
    <location>
        <position position="295"/>
    </location>
    <ligand>
        <name>substrate</name>
        <note>ligand shared between dimeric partners</note>
    </ligand>
</feature>
<dbReference type="InterPro" id="IPR006113">
    <property type="entry name" value="6PGDH_Gnd/GntZ"/>
</dbReference>
<dbReference type="Gene3D" id="1.20.5.320">
    <property type="entry name" value="6-Phosphogluconate Dehydrogenase, domain 3"/>
    <property type="match status" value="1"/>
</dbReference>
<evidence type="ECO:0000256" key="12">
    <source>
        <dbReference type="PIRSR" id="PIRSR000109-2"/>
    </source>
</evidence>
<dbReference type="FunFam" id="3.40.50.720:FF:000007">
    <property type="entry name" value="6-phosphogluconate dehydrogenase, decarboxylating"/>
    <property type="match status" value="1"/>
</dbReference>
<dbReference type="PRINTS" id="PR00076">
    <property type="entry name" value="6PGDHDRGNASE"/>
</dbReference>
<comment type="pathway">
    <text evidence="2 10 14">Carbohydrate degradation; pentose phosphate pathway; D-ribulose 5-phosphate from D-glucose 6-phosphate (oxidative stage): step 3/3.</text>
</comment>
<dbReference type="NCBIfam" id="NF006765">
    <property type="entry name" value="PRK09287.1"/>
    <property type="match status" value="1"/>
</dbReference>
<feature type="binding site" evidence="13">
    <location>
        <position position="129"/>
    </location>
    <ligand>
        <name>NADP(+)</name>
        <dbReference type="ChEBI" id="CHEBI:58349"/>
    </ligand>
</feature>
<evidence type="ECO:0000313" key="16">
    <source>
        <dbReference type="EMBL" id="TWT66782.1"/>
    </source>
</evidence>
<evidence type="ECO:0000259" key="15">
    <source>
        <dbReference type="SMART" id="SM01350"/>
    </source>
</evidence>
<sequence>MTTGPIRQKIGGKTAFPLFLPKGPTVSELCDFGLIGLAVMGENLALNVESRGYKVAVYNRTTSVTDDFIAGRAAGKQFVGCHTLEDLVKNLARPRKVMMMVKAGPAVDAVIDSLKPLLEPGDIIIDGGNTYYADTERRTKEVEAAGFLYSGTGVSGGEEGALKGPSMMPGGSPDSWPHLKPIFQAIAAKVGPNNDIPCCEWVGPRGAGHYVKMVHNGIEYGDMQLICEAYSMLKEGLGLSNDELYDVFAEWNKGDLDSYLIEITRDIFSVKDAASSSENGGQFMVDLVLDRAGAKGTGKWMSQLALDLGVPSTLVTEAVYARGLSARKDERVKASKVLKGPSPKYDGDKKQFIEQVRQALYASKIVSYAQGFVQLQAAAAEHDWPLNYGDCAMLWRGGCIIRAVFLDRIKEAFDKEPNLENLLLNSYFAGAVDQCQDAWRHVVSQAALLGIPVPAFYTALAYYDGFRRETLPANLLQSQRDYFGAHTYERVDKPRGEMFHTEWLDLRKEPS</sequence>
<dbReference type="FunFam" id="1.20.5.320:FF:000001">
    <property type="entry name" value="6-phosphogluconate dehydrogenase, decarboxylating"/>
    <property type="match status" value="1"/>
</dbReference>
<dbReference type="PIRSF" id="PIRSF000109">
    <property type="entry name" value="6PGD"/>
    <property type="match status" value="1"/>
</dbReference>
<dbReference type="FunFam" id="1.10.1040.10:FF:000002">
    <property type="entry name" value="6-phosphogluconate dehydrogenase, decarboxylating"/>
    <property type="match status" value="1"/>
</dbReference>
<feature type="active site" description="Proton acceptor" evidence="11">
    <location>
        <position position="212"/>
    </location>
</feature>
<feature type="binding site" evidence="12">
    <location>
        <position position="480"/>
    </location>
    <ligand>
        <name>substrate</name>
        <note>ligand shared between dimeric partners</note>
    </ligand>
</feature>
<evidence type="ECO:0000256" key="7">
    <source>
        <dbReference type="ARBA" id="ARBA00023064"/>
    </source>
</evidence>
<dbReference type="SMART" id="SM01350">
    <property type="entry name" value="6PGD"/>
    <property type="match status" value="1"/>
</dbReference>
<organism evidence="16 17">
    <name type="scientific">Posidoniimonas polymericola</name>
    <dbReference type="NCBI Taxonomy" id="2528002"/>
    <lineage>
        <taxon>Bacteria</taxon>
        <taxon>Pseudomonadati</taxon>
        <taxon>Planctomycetota</taxon>
        <taxon>Planctomycetia</taxon>
        <taxon>Pirellulales</taxon>
        <taxon>Lacipirellulaceae</taxon>
        <taxon>Posidoniimonas</taxon>
    </lineage>
</organism>
<dbReference type="GO" id="GO:0004616">
    <property type="term" value="F:phosphogluconate dehydrogenase (decarboxylating) activity"/>
    <property type="evidence" value="ECO:0007669"/>
    <property type="project" value="UniProtKB-EC"/>
</dbReference>
<comment type="similarity">
    <text evidence="3 10 14">Belongs to the 6-phosphogluconate dehydrogenase family.</text>
</comment>
<feature type="binding site" evidence="12">
    <location>
        <position position="486"/>
    </location>
    <ligand>
        <name>substrate</name>
        <note>ligand shared between dimeric partners</note>
    </ligand>
</feature>
<feature type="binding site" evidence="13">
    <location>
        <begin position="101"/>
        <end position="103"/>
    </location>
    <ligand>
        <name>NADP(+)</name>
        <dbReference type="ChEBI" id="CHEBI:58349"/>
    </ligand>
</feature>
<dbReference type="GO" id="GO:0050661">
    <property type="term" value="F:NADP binding"/>
    <property type="evidence" value="ECO:0007669"/>
    <property type="project" value="InterPro"/>
</dbReference>
<dbReference type="EMBL" id="SJPO01000014">
    <property type="protein sequence ID" value="TWT66782.1"/>
    <property type="molecule type" value="Genomic_DNA"/>
</dbReference>
<evidence type="ECO:0000256" key="6">
    <source>
        <dbReference type="ARBA" id="ARBA00023002"/>
    </source>
</evidence>
<proteinExistence type="inferred from homology"/>
<feature type="binding site" description="in other chain" evidence="12">
    <location>
        <begin position="155"/>
        <end position="157"/>
    </location>
    <ligand>
        <name>substrate</name>
        <note>ligand shared between dimeric partners</note>
    </ligand>
</feature>
<evidence type="ECO:0000256" key="9">
    <source>
        <dbReference type="ARBA" id="ARBA00048640"/>
    </source>
</evidence>
<keyword evidence="7 14" id="KW-0311">Gluconate utilization</keyword>
<dbReference type="InterPro" id="IPR036291">
    <property type="entry name" value="NAD(P)-bd_dom_sf"/>
</dbReference>
<evidence type="ECO:0000256" key="2">
    <source>
        <dbReference type="ARBA" id="ARBA00004874"/>
    </source>
</evidence>
<evidence type="ECO:0000256" key="13">
    <source>
        <dbReference type="PIRSR" id="PIRSR000109-3"/>
    </source>
</evidence>
<dbReference type="NCBIfam" id="TIGR00873">
    <property type="entry name" value="gnd"/>
    <property type="match status" value="1"/>
</dbReference>
<feature type="binding site" description="in other chain" evidence="12">
    <location>
        <position position="322"/>
    </location>
    <ligand>
        <name>substrate</name>
        <note>ligand shared between dimeric partners</note>
    </ligand>
</feature>
<gene>
    <name evidence="16" type="primary">gndA</name>
    <name evidence="16" type="ORF">Pla123a_44800</name>
</gene>
<dbReference type="Proteomes" id="UP000318478">
    <property type="component" value="Unassembled WGS sequence"/>
</dbReference>
<keyword evidence="17" id="KW-1185">Reference proteome</keyword>
<feature type="binding site" description="in other chain" evidence="12">
    <location>
        <position position="129"/>
    </location>
    <ligand>
        <name>substrate</name>
        <note>ligand shared between dimeric partners</note>
    </ligand>
</feature>
<dbReference type="SUPFAM" id="SSF51735">
    <property type="entry name" value="NAD(P)-binding Rossmann-fold domains"/>
    <property type="match status" value="1"/>
</dbReference>
<comment type="subunit">
    <text evidence="10">Homodimer.</text>
</comment>
<evidence type="ECO:0000256" key="3">
    <source>
        <dbReference type="ARBA" id="ARBA00008419"/>
    </source>
</evidence>
<feature type="domain" description="6-phosphogluconate dehydrogenase C-terminal" evidence="15">
    <location>
        <begin position="208"/>
        <end position="504"/>
    </location>
</feature>
<comment type="function">
    <text evidence="1 10">Catalyzes the oxidative decarboxylation of 6-phosphogluconate to ribulose 5-phosphate and CO(2), with concomitant reduction of NADP to NADPH.</text>
</comment>
<feature type="binding site" description="in other chain" evidence="12">
    <location>
        <position position="220"/>
    </location>
    <ligand>
        <name>substrate</name>
        <note>ligand shared between dimeric partners</note>
    </ligand>
</feature>
<feature type="binding site" evidence="13">
    <location>
        <begin position="59"/>
        <end position="61"/>
    </location>
    <ligand>
        <name>NADP(+)</name>
        <dbReference type="ChEBI" id="CHEBI:58349"/>
    </ligand>
</feature>
<accession>A0A5C5XZ67</accession>
<protein>
    <recommendedName>
        <fullName evidence="5 10">6-phosphogluconate dehydrogenase, decarboxylating</fullName>
        <ecNumber evidence="4 10">1.1.1.44</ecNumber>
    </recommendedName>
</protein>
<dbReference type="PANTHER" id="PTHR11811">
    <property type="entry name" value="6-PHOSPHOGLUCONATE DEHYDROGENASE"/>
    <property type="match status" value="1"/>
</dbReference>
<feature type="active site" description="Proton donor" evidence="11">
    <location>
        <position position="219"/>
    </location>
</feature>
<dbReference type="AlphaFoldDB" id="A0A5C5XZ67"/>
<evidence type="ECO:0000313" key="17">
    <source>
        <dbReference type="Proteomes" id="UP000318478"/>
    </source>
</evidence>
<dbReference type="Gene3D" id="3.40.50.720">
    <property type="entry name" value="NAD(P)-binding Rossmann-like Domain"/>
    <property type="match status" value="1"/>
</dbReference>
<evidence type="ECO:0000256" key="5">
    <source>
        <dbReference type="ARBA" id="ARBA00018193"/>
    </source>
</evidence>
<evidence type="ECO:0000256" key="8">
    <source>
        <dbReference type="ARBA" id="ARBA00023126"/>
    </source>
</evidence>
<dbReference type="GO" id="GO:0019521">
    <property type="term" value="P:D-gluconate metabolic process"/>
    <property type="evidence" value="ECO:0007669"/>
    <property type="project" value="UniProtKB-KW"/>
</dbReference>
<dbReference type="Pfam" id="PF03446">
    <property type="entry name" value="NAD_binding_2"/>
    <property type="match status" value="1"/>
</dbReference>
<dbReference type="Pfam" id="PF00393">
    <property type="entry name" value="6PGD"/>
    <property type="match status" value="1"/>
</dbReference>
<reference evidence="16 17" key="1">
    <citation type="submission" date="2019-02" db="EMBL/GenBank/DDBJ databases">
        <title>Deep-cultivation of Planctomycetes and their phenomic and genomic characterization uncovers novel biology.</title>
        <authorList>
            <person name="Wiegand S."/>
            <person name="Jogler M."/>
            <person name="Boedeker C."/>
            <person name="Pinto D."/>
            <person name="Vollmers J."/>
            <person name="Rivas-Marin E."/>
            <person name="Kohn T."/>
            <person name="Peeters S.H."/>
            <person name="Heuer A."/>
            <person name="Rast P."/>
            <person name="Oberbeckmann S."/>
            <person name="Bunk B."/>
            <person name="Jeske O."/>
            <person name="Meyerdierks A."/>
            <person name="Storesund J.E."/>
            <person name="Kallscheuer N."/>
            <person name="Luecker S."/>
            <person name="Lage O.M."/>
            <person name="Pohl T."/>
            <person name="Merkel B.J."/>
            <person name="Hornburger P."/>
            <person name="Mueller R.-W."/>
            <person name="Bruemmer F."/>
            <person name="Labrenz M."/>
            <person name="Spormann A.M."/>
            <person name="Op Den Camp H."/>
            <person name="Overmann J."/>
            <person name="Amann R."/>
            <person name="Jetten M.S.M."/>
            <person name="Mascher T."/>
            <person name="Medema M.H."/>
            <person name="Devos D.P."/>
            <person name="Kaster A.-K."/>
            <person name="Ovreas L."/>
            <person name="Rohde M."/>
            <person name="Galperin M.Y."/>
            <person name="Jogler C."/>
        </authorList>
    </citation>
    <scope>NUCLEOTIDE SEQUENCE [LARGE SCALE GENOMIC DNA]</scope>
    <source>
        <strain evidence="16 17">Pla123a</strain>
    </source>
</reference>
<comment type="caution">
    <text evidence="16">The sequence shown here is derived from an EMBL/GenBank/DDBJ whole genome shotgun (WGS) entry which is preliminary data.</text>
</comment>
<feature type="binding site" evidence="13">
    <location>
        <begin position="36"/>
        <end position="41"/>
    </location>
    <ligand>
        <name>NADP(+)</name>
        <dbReference type="ChEBI" id="CHEBI:58349"/>
    </ligand>
</feature>
<comment type="catalytic activity">
    <reaction evidence="9 10 14">
        <text>6-phospho-D-gluconate + NADP(+) = D-ribulose 5-phosphate + CO2 + NADPH</text>
        <dbReference type="Rhea" id="RHEA:10116"/>
        <dbReference type="ChEBI" id="CHEBI:16526"/>
        <dbReference type="ChEBI" id="CHEBI:57783"/>
        <dbReference type="ChEBI" id="CHEBI:58121"/>
        <dbReference type="ChEBI" id="CHEBI:58349"/>
        <dbReference type="ChEBI" id="CHEBI:58759"/>
        <dbReference type="EC" id="1.1.1.44"/>
    </reaction>
</comment>
<evidence type="ECO:0000256" key="14">
    <source>
        <dbReference type="RuleBase" id="RU000485"/>
    </source>
</evidence>
<dbReference type="InterPro" id="IPR006114">
    <property type="entry name" value="6PGDH_C"/>
</dbReference>
<evidence type="ECO:0000256" key="1">
    <source>
        <dbReference type="ARBA" id="ARBA00002526"/>
    </source>
</evidence>
<feature type="binding site" description="in other chain" evidence="12">
    <location>
        <begin position="215"/>
        <end position="216"/>
    </location>
    <ligand>
        <name>substrate</name>
        <note>ligand shared between dimeric partners</note>
    </ligand>
</feature>
<dbReference type="SUPFAM" id="SSF48179">
    <property type="entry name" value="6-phosphogluconate dehydrogenase C-terminal domain-like"/>
    <property type="match status" value="1"/>
</dbReference>
<dbReference type="InterPro" id="IPR008927">
    <property type="entry name" value="6-PGluconate_DH-like_C_sf"/>
</dbReference>
<dbReference type="InterPro" id="IPR006183">
    <property type="entry name" value="Pgluconate_DH"/>
</dbReference>
<dbReference type="InterPro" id="IPR006115">
    <property type="entry name" value="6PGDH_NADP-bd"/>
</dbReference>
<dbReference type="EC" id="1.1.1.44" evidence="4 10"/>